<feature type="domain" description="F-box" evidence="1">
    <location>
        <begin position="17"/>
        <end position="66"/>
    </location>
</feature>
<dbReference type="InterPro" id="IPR053781">
    <property type="entry name" value="F-box_AtFBL13-like"/>
</dbReference>
<dbReference type="Pfam" id="PF00646">
    <property type="entry name" value="F-box"/>
    <property type="match status" value="1"/>
</dbReference>
<dbReference type="InterPro" id="IPR032675">
    <property type="entry name" value="LRR_dom_sf"/>
</dbReference>
<dbReference type="Proteomes" id="UP001141552">
    <property type="component" value="Unassembled WGS sequence"/>
</dbReference>
<dbReference type="PANTHER" id="PTHR34223:SF51">
    <property type="entry name" value="OS06G0556300 PROTEIN"/>
    <property type="match status" value="1"/>
</dbReference>
<protein>
    <recommendedName>
        <fullName evidence="1">F-box domain-containing protein</fullName>
    </recommendedName>
</protein>
<dbReference type="OrthoDB" id="1848700at2759"/>
<accession>A0A9Q0FR78</accession>
<evidence type="ECO:0000313" key="3">
    <source>
        <dbReference type="Proteomes" id="UP001141552"/>
    </source>
</evidence>
<dbReference type="PROSITE" id="PS50181">
    <property type="entry name" value="FBOX"/>
    <property type="match status" value="1"/>
</dbReference>
<evidence type="ECO:0000259" key="1">
    <source>
        <dbReference type="PROSITE" id="PS50181"/>
    </source>
</evidence>
<proteinExistence type="predicted"/>
<dbReference type="AlphaFoldDB" id="A0A9Q0FR78"/>
<dbReference type="SUPFAM" id="SSF52047">
    <property type="entry name" value="RNI-like"/>
    <property type="match status" value="1"/>
</dbReference>
<dbReference type="CDD" id="cd22160">
    <property type="entry name" value="F-box_AtFBL13-like"/>
    <property type="match status" value="1"/>
</dbReference>
<dbReference type="InterPro" id="IPR036047">
    <property type="entry name" value="F-box-like_dom_sf"/>
</dbReference>
<comment type="caution">
    <text evidence="2">The sequence shown here is derived from an EMBL/GenBank/DDBJ whole genome shotgun (WGS) entry which is preliminary data.</text>
</comment>
<name>A0A9Q0FR78_9ROSI</name>
<dbReference type="InterPro" id="IPR001810">
    <property type="entry name" value="F-box_dom"/>
</dbReference>
<gene>
    <name evidence="2" type="ORF">Tsubulata_025794</name>
</gene>
<reference evidence="2" key="1">
    <citation type="submission" date="2022-02" db="EMBL/GenBank/DDBJ databases">
        <authorList>
            <person name="Henning P.M."/>
            <person name="McCubbin A.G."/>
            <person name="Shore J.S."/>
        </authorList>
    </citation>
    <scope>NUCLEOTIDE SEQUENCE</scope>
    <source>
        <strain evidence="2">F60SS</strain>
        <tissue evidence="2">Leaves</tissue>
    </source>
</reference>
<dbReference type="InterPro" id="IPR053197">
    <property type="entry name" value="F-box_SCFL_complex_component"/>
</dbReference>
<dbReference type="PANTHER" id="PTHR34223">
    <property type="entry name" value="OS11G0201299 PROTEIN"/>
    <property type="match status" value="1"/>
</dbReference>
<evidence type="ECO:0000313" key="2">
    <source>
        <dbReference type="EMBL" id="KAJ4836284.1"/>
    </source>
</evidence>
<dbReference type="EMBL" id="JAKUCV010004167">
    <property type="protein sequence ID" value="KAJ4836284.1"/>
    <property type="molecule type" value="Genomic_DNA"/>
</dbReference>
<dbReference type="Gene3D" id="3.80.10.10">
    <property type="entry name" value="Ribonuclease Inhibitor"/>
    <property type="match status" value="2"/>
</dbReference>
<sequence length="656" mass="74845">MGNPKKELDRGAKRNAEDRISSLPDDIIRRILSLLEDTKFAAKTCVLSKRWKNLWTSLPDLRFNTAYYKTTRSFRKFLLSAFLQRDRNCEVRSLHLSMDYEHLRVDEEFDDNSDEEGYYYVDDDESSRDYVFRYAARHGVRFVDYRHRHHSELSLPSALMDCHTLTTLNLRDLSVNEMPFLYFPAVTSLYVGGCNFGWKCFNVTQPSFPNLAYLHIYNLLGGGDMEISGTKLVTFKMEGVQFNKVKLSAPNLEVFECRDTIDAKWRRLGDFFDVDLPSLQTAEVVVNYKVYHVSEQVEDKLMKILDGIRNAKSLTLNLPPLKGLNKAGLLKHRTSPFSNLTSLKFLVKRKYLPGGCISRNRAHPQLQVPEEIKTYLLSGTPHPQNVDITLEDEWMHKQKQSSPPTPNWAIHYAVTHGVRHVNLVHTSWANLNSPVPSALLGCRTLETLKLTGLDVSKLPSACFGAVTTLRLDHCKFGGSLDFKDSSFPNLANLHLRKVRGDGDVVISGTKLDYVAVEGVLARRVKLCAPNLQHFKYSDGDAFYWFIDFCDIDLPSLQCAEVLVYKDCETRADELLELLYGLVNAESLTLTVPLLEGLNKAGLLDHETSPFSNLKSLKLLVRSRNRDGSLRFRLKLPNQIMTYLQGFDVIIEEDNDR</sequence>
<organism evidence="2 3">
    <name type="scientific">Turnera subulata</name>
    <dbReference type="NCBI Taxonomy" id="218843"/>
    <lineage>
        <taxon>Eukaryota</taxon>
        <taxon>Viridiplantae</taxon>
        <taxon>Streptophyta</taxon>
        <taxon>Embryophyta</taxon>
        <taxon>Tracheophyta</taxon>
        <taxon>Spermatophyta</taxon>
        <taxon>Magnoliopsida</taxon>
        <taxon>eudicotyledons</taxon>
        <taxon>Gunneridae</taxon>
        <taxon>Pentapetalae</taxon>
        <taxon>rosids</taxon>
        <taxon>fabids</taxon>
        <taxon>Malpighiales</taxon>
        <taxon>Passifloraceae</taxon>
        <taxon>Turnera</taxon>
    </lineage>
</organism>
<dbReference type="SUPFAM" id="SSF81383">
    <property type="entry name" value="F-box domain"/>
    <property type="match status" value="1"/>
</dbReference>
<dbReference type="SMART" id="SM00256">
    <property type="entry name" value="FBOX"/>
    <property type="match status" value="1"/>
</dbReference>
<reference evidence="2" key="2">
    <citation type="journal article" date="2023" name="Plants (Basel)">
        <title>Annotation of the Turnera subulata (Passifloraceae) Draft Genome Reveals the S-Locus Evolved after the Divergence of Turneroideae from Passifloroideae in a Stepwise Manner.</title>
        <authorList>
            <person name="Henning P.M."/>
            <person name="Roalson E.H."/>
            <person name="Mir W."/>
            <person name="McCubbin A.G."/>
            <person name="Shore J.S."/>
        </authorList>
    </citation>
    <scope>NUCLEOTIDE SEQUENCE</scope>
    <source>
        <strain evidence="2">F60SS</strain>
    </source>
</reference>
<keyword evidence="3" id="KW-1185">Reference proteome</keyword>